<dbReference type="Proteomes" id="UP000186817">
    <property type="component" value="Unassembled WGS sequence"/>
</dbReference>
<protein>
    <recommendedName>
        <fullName evidence="5">FCH domain-containing protein</fullName>
    </recommendedName>
</protein>
<evidence type="ECO:0008006" key="5">
    <source>
        <dbReference type="Google" id="ProtNLM"/>
    </source>
</evidence>
<evidence type="ECO:0000313" key="3">
    <source>
        <dbReference type="EMBL" id="OLP86670.1"/>
    </source>
</evidence>
<evidence type="ECO:0000256" key="1">
    <source>
        <dbReference type="SAM" id="Coils"/>
    </source>
</evidence>
<evidence type="ECO:0000313" key="4">
    <source>
        <dbReference type="Proteomes" id="UP000186817"/>
    </source>
</evidence>
<dbReference type="OrthoDB" id="441462at2759"/>
<feature type="region of interest" description="Disordered" evidence="2">
    <location>
        <begin position="220"/>
        <end position="249"/>
    </location>
</feature>
<dbReference type="EMBL" id="LSRX01000904">
    <property type="protein sequence ID" value="OLP86670.1"/>
    <property type="molecule type" value="Genomic_DNA"/>
</dbReference>
<dbReference type="InterPro" id="IPR027267">
    <property type="entry name" value="AH/BAR_dom_sf"/>
</dbReference>
<feature type="coiled-coil region" evidence="1">
    <location>
        <begin position="302"/>
        <end position="332"/>
    </location>
</feature>
<gene>
    <name evidence="3" type="ORF">AK812_SmicGene32186</name>
</gene>
<dbReference type="SUPFAM" id="SSF103657">
    <property type="entry name" value="BAR/IMD domain-like"/>
    <property type="match status" value="1"/>
</dbReference>
<sequence>MYSVQMCTEQALPERCWNILAKKDEIPLSQRDSAPIQLMNHLSLFQKTASGNGQNLSTAATEFGGNRGEPAQRRTQLAPRRAENGPKSLVPVSCHLHHAIITFVKMQASEDPDRDKVIAQLGPRWQAMCKTNASTTFLWSITGKKKCGWVQLLPRGKLSTTWCLGSWEVLANNTDVIDMSFSDYRHLCHYKDGGFVVEQKYGLRTGKDAYKPGVAKTEGYITKNDQRGHSGVPGYKSSAGRGSKRKDLSDDEAEAKAASFLQKDLSFEAFFGAWSDWKSKRERCFSEVPWATAAPEVPMPEETKAEAALREAEEAEEAAEAAALQATEATAEACVRISYNGTVASSSTAEEEKEQEQGLTGLCIIRRQKHFFAQKGVRAKTLCWLRHIKREEASPEWIGDSTVRFCPEELQNALMIVISVTSVGLRQKIPIAAVVVSWREPVSAMAQDAPAAAAEAPPDRPIASMPELTSQAEWPWRKVESAESVEEKEAPAEVPEDKSLRFRRDLWDKFDFLWRERIEPSQGLLQKVADLLRSRAELERKYGESLLGFGGDLQVEPGNPLHTAVDAMIVNFRNRGEQSITLADELEQDIIVCFDTVIKQHKEVSRKIHSDVQLVTKYAQERRKAHDKLARRYGSRCAEAEYLAQDCLQAVSMKTADRLKLAQQATVLSKQARLAEYEYYQSIEQADGPVVPAECSLCLVTGQLPATSRS</sequence>
<organism evidence="3 4">
    <name type="scientific">Symbiodinium microadriaticum</name>
    <name type="common">Dinoflagellate</name>
    <name type="synonym">Zooxanthella microadriatica</name>
    <dbReference type="NCBI Taxonomy" id="2951"/>
    <lineage>
        <taxon>Eukaryota</taxon>
        <taxon>Sar</taxon>
        <taxon>Alveolata</taxon>
        <taxon>Dinophyceae</taxon>
        <taxon>Suessiales</taxon>
        <taxon>Symbiodiniaceae</taxon>
        <taxon>Symbiodinium</taxon>
    </lineage>
</organism>
<dbReference type="AlphaFoldDB" id="A0A1Q9CUS6"/>
<comment type="caution">
    <text evidence="3">The sequence shown here is derived from an EMBL/GenBank/DDBJ whole genome shotgun (WGS) entry which is preliminary data.</text>
</comment>
<evidence type="ECO:0000256" key="2">
    <source>
        <dbReference type="SAM" id="MobiDB-lite"/>
    </source>
</evidence>
<keyword evidence="1" id="KW-0175">Coiled coil</keyword>
<name>A0A1Q9CUS6_SYMMI</name>
<dbReference type="Gene3D" id="1.20.1270.60">
    <property type="entry name" value="Arfaptin homology (AH) domain/BAR domain"/>
    <property type="match status" value="1"/>
</dbReference>
<accession>A0A1Q9CUS6</accession>
<keyword evidence="4" id="KW-1185">Reference proteome</keyword>
<reference evidence="3 4" key="1">
    <citation type="submission" date="2016-02" db="EMBL/GenBank/DDBJ databases">
        <title>Genome analysis of coral dinoflagellate symbionts highlights evolutionary adaptations to a symbiotic lifestyle.</title>
        <authorList>
            <person name="Aranda M."/>
            <person name="Li Y."/>
            <person name="Liew Y.J."/>
            <person name="Baumgarten S."/>
            <person name="Simakov O."/>
            <person name="Wilson M."/>
            <person name="Piel J."/>
            <person name="Ashoor H."/>
            <person name="Bougouffa S."/>
            <person name="Bajic V.B."/>
            <person name="Ryu T."/>
            <person name="Ravasi T."/>
            <person name="Bayer T."/>
            <person name="Micklem G."/>
            <person name="Kim H."/>
            <person name="Bhak J."/>
            <person name="Lajeunesse T.C."/>
            <person name="Voolstra C.R."/>
        </authorList>
    </citation>
    <scope>NUCLEOTIDE SEQUENCE [LARGE SCALE GENOMIC DNA]</scope>
    <source>
        <strain evidence="3 4">CCMP2467</strain>
    </source>
</reference>
<feature type="region of interest" description="Disordered" evidence="2">
    <location>
        <begin position="55"/>
        <end position="85"/>
    </location>
</feature>
<proteinExistence type="predicted"/>